<evidence type="ECO:0000256" key="3">
    <source>
        <dbReference type="ARBA" id="ARBA00022490"/>
    </source>
</evidence>
<feature type="region of interest" description="Disordered" evidence="11">
    <location>
        <begin position="195"/>
        <end position="233"/>
    </location>
</feature>
<dbReference type="AlphaFoldDB" id="A0AAD9RYD0"/>
<dbReference type="Proteomes" id="UP001258017">
    <property type="component" value="Unassembled WGS sequence"/>
</dbReference>
<dbReference type="Pfam" id="PF01008">
    <property type="entry name" value="IF-2B"/>
    <property type="match status" value="1"/>
</dbReference>
<keyword evidence="4" id="KW-0396">Initiation factor</keyword>
<dbReference type="GO" id="GO:0003743">
    <property type="term" value="F:translation initiation factor activity"/>
    <property type="evidence" value="ECO:0007669"/>
    <property type="project" value="UniProtKB-KW"/>
</dbReference>
<name>A0AAD9RYD0_9HYME</name>
<evidence type="ECO:0000256" key="9">
    <source>
        <dbReference type="RuleBase" id="RU003814"/>
    </source>
</evidence>
<feature type="compositionally biased region" description="Basic residues" evidence="11">
    <location>
        <begin position="203"/>
        <end position="212"/>
    </location>
</feature>
<feature type="region of interest" description="Disordered" evidence="11">
    <location>
        <begin position="49"/>
        <end position="71"/>
    </location>
</feature>
<feature type="compositionally biased region" description="Basic and acidic residues" evidence="11">
    <location>
        <begin position="442"/>
        <end position="456"/>
    </location>
</feature>
<comment type="subcellular location">
    <subcellularLocation>
        <location evidence="1">Cytoplasm</location>
        <location evidence="1">Cytosol</location>
    </subcellularLocation>
</comment>
<evidence type="ECO:0000256" key="8">
    <source>
        <dbReference type="ARBA" id="ARBA00046432"/>
    </source>
</evidence>
<dbReference type="Gene3D" id="3.40.50.10470">
    <property type="entry name" value="Translation initiation factor eif-2b, domain 2"/>
    <property type="match status" value="1"/>
</dbReference>
<evidence type="ECO:0000256" key="7">
    <source>
        <dbReference type="ARBA" id="ARBA00044356"/>
    </source>
</evidence>
<feature type="compositionally biased region" description="Basic and acidic residues" evidence="11">
    <location>
        <begin position="49"/>
        <end position="65"/>
    </location>
</feature>
<evidence type="ECO:0000256" key="1">
    <source>
        <dbReference type="ARBA" id="ARBA00004514"/>
    </source>
</evidence>
<keyword evidence="5" id="KW-0648">Protein biosynthesis</keyword>
<dbReference type="SUPFAM" id="SSF100950">
    <property type="entry name" value="NagB/RpiA/CoA transferase-like"/>
    <property type="match status" value="1"/>
</dbReference>
<accession>A0AAD9RYD0</accession>
<dbReference type="GO" id="GO:0005829">
    <property type="term" value="C:cytosol"/>
    <property type="evidence" value="ECO:0007669"/>
    <property type="project" value="UniProtKB-SubCell"/>
</dbReference>
<feature type="region of interest" description="Disordered" evidence="11">
    <location>
        <begin position="417"/>
        <end position="469"/>
    </location>
</feature>
<dbReference type="InterPro" id="IPR042529">
    <property type="entry name" value="IF_2B-like_C"/>
</dbReference>
<feature type="compositionally biased region" description="Polar residues" evidence="11">
    <location>
        <begin position="345"/>
        <end position="367"/>
    </location>
</feature>
<evidence type="ECO:0000256" key="11">
    <source>
        <dbReference type="SAM" id="MobiDB-lite"/>
    </source>
</evidence>
<sequence>MDQEKHFVENEQTKLITRSTARHLRRKRLSEARKARNQFPVDFITEVDEKSDQEAKVHSDSEKTALTKSKARRLRKKEKAKLLETCNCDTSLVTSGFLQFEQNKCTNTDDYESNCCVKSEQNIFDSHLNDVQHFENLLAQSLLSLGNHNKTAEKVEETIECELKYTNQDKDKLQSYPTQAIDIELENKSNLSQVISSSDLPKSKNKKQGHIKNKPETKNLKSYNTKVDHLSDTPSISEKLYRSEYLKTVSIKQDHQTEENKIAECTEDSKNTSLNNQVLEEKELKDTNTLDIYTSKHDTQIITESTFNEKLLENQKNSRKYSNHKLLEENTNTTVSSSLPHSSSVCQRTSEQSLETQNISENSMTREQSCAIVEETVSSIKTDTTTSIKNVSSNKVMDVTMPNTGKTREEIKAEREARKAAKAAAKGKGKTKNVLEKPNTPVKEDLASNNDTKSETSKSTIPHSSDVPLVEKNLNNTVEGSTVQMKLEGKSKAELRAERRAKQEAQRAMKQEAQKVVKKEKIAEKDKSQNKTTVQQVQNETITVDVAVDSFTNKTIKKVLKQNPHEVNLFKHLYHERELALNNVPVLNSKIHPAIIKLGVQYANKIIVGSNARCVALLVAVKQLIQDFEQPSQADFIRSLEASLQESVAYLHHCRPLAVSMQNALRHLKWQMTQLASVRMDVDAKNKLKSAIDTYILEQIQLADKAISITIQTKISNGNVILTYGYSSLIQKILMDAYDAGKQFRVIIVDGRPWLEGKEQLRRLTKHGIECSYVLINALSFVMPEVSKVFLGAHAILANGAVMSRVGTAQVALMARAFNVPVLVACETHKSCERVQTDSIVYNELGNADELTLSICPSTKKSVLQNWKTIKCLNLLNITYDVTPADLVSAVVTELAILPCTSVPVILRIKPSEI</sequence>
<protein>
    <recommendedName>
        <fullName evidence="6">Translation initiation factor eIF2B subunit delta</fullName>
    </recommendedName>
    <alternativeName>
        <fullName evidence="7">eIF2B GDP-GTP exchange factor subunit delta</fullName>
    </alternativeName>
</protein>
<evidence type="ECO:0000313" key="12">
    <source>
        <dbReference type="EMBL" id="KAK2587875.1"/>
    </source>
</evidence>
<feature type="region of interest" description="Disordered" evidence="11">
    <location>
        <begin position="329"/>
        <end position="367"/>
    </location>
</feature>
<evidence type="ECO:0000256" key="10">
    <source>
        <dbReference type="SAM" id="Coils"/>
    </source>
</evidence>
<evidence type="ECO:0000256" key="6">
    <source>
        <dbReference type="ARBA" id="ARBA00044147"/>
    </source>
</evidence>
<evidence type="ECO:0000256" key="2">
    <source>
        <dbReference type="ARBA" id="ARBA00007251"/>
    </source>
</evidence>
<keyword evidence="10" id="KW-0175">Coiled coil</keyword>
<proteinExistence type="inferred from homology"/>
<reference evidence="12" key="2">
    <citation type="journal article" date="2023" name="Commun. Biol.">
        <title>Intrasexual cuticular hydrocarbon dimorphism in a wasp sheds light on hydrocarbon biosynthesis genes in Hymenoptera.</title>
        <authorList>
            <person name="Moris V.C."/>
            <person name="Podsiadlowski L."/>
            <person name="Martin S."/>
            <person name="Oeyen J.P."/>
            <person name="Donath A."/>
            <person name="Petersen M."/>
            <person name="Wilbrandt J."/>
            <person name="Misof B."/>
            <person name="Liedtke D."/>
            <person name="Thamm M."/>
            <person name="Scheiner R."/>
            <person name="Schmitt T."/>
            <person name="Niehuis O."/>
        </authorList>
    </citation>
    <scope>NUCLEOTIDE SEQUENCE</scope>
    <source>
        <strain evidence="12">GBR_01_08_01A</strain>
    </source>
</reference>
<evidence type="ECO:0000313" key="13">
    <source>
        <dbReference type="Proteomes" id="UP001258017"/>
    </source>
</evidence>
<feature type="coiled-coil region" evidence="10">
    <location>
        <begin position="492"/>
        <end position="522"/>
    </location>
</feature>
<organism evidence="12 13">
    <name type="scientific">Odynerus spinipes</name>
    <dbReference type="NCBI Taxonomy" id="1348599"/>
    <lineage>
        <taxon>Eukaryota</taxon>
        <taxon>Metazoa</taxon>
        <taxon>Ecdysozoa</taxon>
        <taxon>Arthropoda</taxon>
        <taxon>Hexapoda</taxon>
        <taxon>Insecta</taxon>
        <taxon>Pterygota</taxon>
        <taxon>Neoptera</taxon>
        <taxon>Endopterygota</taxon>
        <taxon>Hymenoptera</taxon>
        <taxon>Apocrita</taxon>
        <taxon>Aculeata</taxon>
        <taxon>Vespoidea</taxon>
        <taxon>Vespidae</taxon>
        <taxon>Eumeninae</taxon>
        <taxon>Odynerus</taxon>
    </lineage>
</organism>
<comment type="subunit">
    <text evidence="8">Component of the translation initiation factor 2B (eIF2B) complex which is a heterodecamer of two sets of five different subunits: alpha, beta, gamma, delta and epsilon. Subunits alpha, beta and delta comprise a regulatory subcomplex and subunits epsilon and gamma comprise a catalytic subcomplex. Within the complex, the hexameric regulatory complex resides at the center, with the two heterodimeric catalytic subcomplexes bound on opposite sides.</text>
</comment>
<evidence type="ECO:0000256" key="5">
    <source>
        <dbReference type="ARBA" id="ARBA00022917"/>
    </source>
</evidence>
<comment type="caution">
    <text evidence="12">The sequence shown here is derived from an EMBL/GenBank/DDBJ whole genome shotgun (WGS) entry which is preliminary data.</text>
</comment>
<keyword evidence="3" id="KW-0963">Cytoplasm</keyword>
<reference evidence="12" key="1">
    <citation type="submission" date="2021-08" db="EMBL/GenBank/DDBJ databases">
        <authorList>
            <person name="Misof B."/>
            <person name="Oliver O."/>
            <person name="Podsiadlowski L."/>
            <person name="Donath A."/>
            <person name="Peters R."/>
            <person name="Mayer C."/>
            <person name="Rust J."/>
            <person name="Gunkel S."/>
            <person name="Lesny P."/>
            <person name="Martin S."/>
            <person name="Oeyen J.P."/>
            <person name="Petersen M."/>
            <person name="Panagiotis P."/>
            <person name="Wilbrandt J."/>
            <person name="Tanja T."/>
        </authorList>
    </citation>
    <scope>NUCLEOTIDE SEQUENCE</scope>
    <source>
        <strain evidence="12">GBR_01_08_01A</strain>
        <tissue evidence="12">Thorax + abdomen</tissue>
    </source>
</reference>
<dbReference type="InterPro" id="IPR000649">
    <property type="entry name" value="IF-2B-related"/>
</dbReference>
<dbReference type="EMBL" id="JAIFRP010000006">
    <property type="protein sequence ID" value="KAK2587875.1"/>
    <property type="molecule type" value="Genomic_DNA"/>
</dbReference>
<comment type="similarity">
    <text evidence="2 9">Belongs to the eIF-2B alpha/beta/delta subunits family.</text>
</comment>
<keyword evidence="13" id="KW-1185">Reference proteome</keyword>
<evidence type="ECO:0000256" key="4">
    <source>
        <dbReference type="ARBA" id="ARBA00022540"/>
    </source>
</evidence>
<dbReference type="InterPro" id="IPR037171">
    <property type="entry name" value="NagB/RpiA_transferase-like"/>
</dbReference>
<dbReference type="PANTHER" id="PTHR10233">
    <property type="entry name" value="TRANSLATION INITIATION FACTOR EIF-2B"/>
    <property type="match status" value="1"/>
</dbReference>
<dbReference type="PANTHER" id="PTHR10233:SF14">
    <property type="entry name" value="TRANSLATION INITIATION FACTOR EIF-2B SUBUNIT DELTA"/>
    <property type="match status" value="1"/>
</dbReference>
<gene>
    <name evidence="12" type="ORF">KPH14_003972</name>
</gene>